<keyword evidence="2" id="KW-1185">Reference proteome</keyword>
<dbReference type="RefSeq" id="WP_044897499.1">
    <property type="nucleotide sequence ID" value="NZ_JAPYYP010000029.1"/>
</dbReference>
<reference evidence="1" key="1">
    <citation type="submission" date="2022-12" db="EMBL/GenBank/DDBJ databases">
        <title>Draft genome sequence of the thermophilic strain Brevibacillus thermoruber HT42, isolated from Los Humeros, Puebla, Mexico, with biotechnological potential.</title>
        <authorList>
            <person name="Lara Sanchez J."/>
            <person name="Solis Palacios R."/>
            <person name="Bustos Baena A.S."/>
            <person name="Ruz Baez A.E."/>
            <person name="Espinosa Luna G."/>
            <person name="Oliart Ros R.M."/>
        </authorList>
    </citation>
    <scope>NUCLEOTIDE SEQUENCE</scope>
    <source>
        <strain evidence="1">HT42</strain>
    </source>
</reference>
<evidence type="ECO:0000313" key="2">
    <source>
        <dbReference type="Proteomes" id="UP001151071"/>
    </source>
</evidence>
<evidence type="ECO:0000313" key="1">
    <source>
        <dbReference type="EMBL" id="MDA5110314.1"/>
    </source>
</evidence>
<dbReference type="AlphaFoldDB" id="A0A9X3Z532"/>
<name>A0A9X3Z532_9BACL</name>
<gene>
    <name evidence="1" type="ORF">O3V59_18295</name>
</gene>
<dbReference type="EMBL" id="JAPYYP010000029">
    <property type="protein sequence ID" value="MDA5110314.1"/>
    <property type="molecule type" value="Genomic_DNA"/>
</dbReference>
<sequence length="155" mass="17253">MKRVREALAQLAGQAYPDLSVVSDEHVWLAGDFTPPAVFVYAGVTGEAPGTLTTQRVRYEAAVVLHFGKDEHGARQPLSAEPLSALLRQERFQYPAVVEGERILLAIDEERYSIRPGDRQDRLEITFPLEVAVKRPAVSGDRIDKFELEWGGAHT</sequence>
<dbReference type="Proteomes" id="UP001151071">
    <property type="component" value="Unassembled WGS sequence"/>
</dbReference>
<protein>
    <submittedName>
        <fullName evidence="1">Uncharacterized protein</fullName>
    </submittedName>
</protein>
<organism evidence="1 2">
    <name type="scientific">Brevibacillus thermoruber</name>
    <dbReference type="NCBI Taxonomy" id="33942"/>
    <lineage>
        <taxon>Bacteria</taxon>
        <taxon>Bacillati</taxon>
        <taxon>Bacillota</taxon>
        <taxon>Bacilli</taxon>
        <taxon>Bacillales</taxon>
        <taxon>Paenibacillaceae</taxon>
        <taxon>Brevibacillus</taxon>
    </lineage>
</organism>
<comment type="caution">
    <text evidence="1">The sequence shown here is derived from an EMBL/GenBank/DDBJ whole genome shotgun (WGS) entry which is preliminary data.</text>
</comment>
<proteinExistence type="predicted"/>
<accession>A0A9X3Z532</accession>